<sequence length="154" mass="17313">MEGDHSHLEWRGDIIAIPHFTKNAFVWQSSKSPSNENSGELHSVSELRQPLGEPSEEASVEVPHVISDGPVALRELHQQGQSHCVPIVRDSESSKPAGGDGSSRRSLAKDIPRKEEELCLHRNNLSMELLWLQQAINSRKKYLLLKQRLGIPER</sequence>
<reference evidence="2" key="1">
    <citation type="journal article" date="2023" name="Science">
        <title>Genome structures resolve the early diversification of teleost fishes.</title>
        <authorList>
            <person name="Parey E."/>
            <person name="Louis A."/>
            <person name="Montfort J."/>
            <person name="Bouchez O."/>
            <person name="Roques C."/>
            <person name="Iampietro C."/>
            <person name="Lluch J."/>
            <person name="Castinel A."/>
            <person name="Donnadieu C."/>
            <person name="Desvignes T."/>
            <person name="Floi Bucao C."/>
            <person name="Jouanno E."/>
            <person name="Wen M."/>
            <person name="Mejri S."/>
            <person name="Dirks R."/>
            <person name="Jansen H."/>
            <person name="Henkel C."/>
            <person name="Chen W.J."/>
            <person name="Zahm M."/>
            <person name="Cabau C."/>
            <person name="Klopp C."/>
            <person name="Thompson A.W."/>
            <person name="Robinson-Rechavi M."/>
            <person name="Braasch I."/>
            <person name="Lecointre G."/>
            <person name="Bobe J."/>
            <person name="Postlethwait J.H."/>
            <person name="Berthelot C."/>
            <person name="Roest Crollius H."/>
            <person name="Guiguen Y."/>
        </authorList>
    </citation>
    <scope>NUCLEOTIDE SEQUENCE</scope>
    <source>
        <strain evidence="2">WJC10195</strain>
    </source>
</reference>
<evidence type="ECO:0000313" key="3">
    <source>
        <dbReference type="Proteomes" id="UP001152622"/>
    </source>
</evidence>
<organism evidence="2 3">
    <name type="scientific">Synaphobranchus kaupii</name>
    <name type="common">Kaup's arrowtooth eel</name>
    <dbReference type="NCBI Taxonomy" id="118154"/>
    <lineage>
        <taxon>Eukaryota</taxon>
        <taxon>Metazoa</taxon>
        <taxon>Chordata</taxon>
        <taxon>Craniata</taxon>
        <taxon>Vertebrata</taxon>
        <taxon>Euteleostomi</taxon>
        <taxon>Actinopterygii</taxon>
        <taxon>Neopterygii</taxon>
        <taxon>Teleostei</taxon>
        <taxon>Anguilliformes</taxon>
        <taxon>Synaphobranchidae</taxon>
        <taxon>Synaphobranchus</taxon>
    </lineage>
</organism>
<feature type="region of interest" description="Disordered" evidence="1">
    <location>
        <begin position="29"/>
        <end position="64"/>
    </location>
</feature>
<evidence type="ECO:0008006" key="4">
    <source>
        <dbReference type="Google" id="ProtNLM"/>
    </source>
</evidence>
<feature type="compositionally biased region" description="Polar residues" evidence="1">
    <location>
        <begin position="29"/>
        <end position="40"/>
    </location>
</feature>
<dbReference type="Proteomes" id="UP001152622">
    <property type="component" value="Chromosome 24"/>
</dbReference>
<dbReference type="InterPro" id="IPR042506">
    <property type="entry name" value="IQCC"/>
</dbReference>
<dbReference type="PANTHER" id="PTHR16049">
    <property type="entry name" value="IQ DOMAIN-CONTAINING PROTEIN C"/>
    <property type="match status" value="1"/>
</dbReference>
<dbReference type="PANTHER" id="PTHR16049:SF8">
    <property type="entry name" value="IQ DOMAIN-CONTAINING PROTEIN C"/>
    <property type="match status" value="1"/>
</dbReference>
<dbReference type="OrthoDB" id="6161953at2759"/>
<keyword evidence="3" id="KW-1185">Reference proteome</keyword>
<evidence type="ECO:0000313" key="2">
    <source>
        <dbReference type="EMBL" id="KAJ8333098.1"/>
    </source>
</evidence>
<proteinExistence type="predicted"/>
<accession>A0A9Q1E6E6</accession>
<dbReference type="AlphaFoldDB" id="A0A9Q1E6E6"/>
<feature type="region of interest" description="Disordered" evidence="1">
    <location>
        <begin position="78"/>
        <end position="111"/>
    </location>
</feature>
<gene>
    <name evidence="2" type="ORF">SKAU_G00419940</name>
</gene>
<dbReference type="EMBL" id="JAINUF010000024">
    <property type="protein sequence ID" value="KAJ8333098.1"/>
    <property type="molecule type" value="Genomic_DNA"/>
</dbReference>
<comment type="caution">
    <text evidence="2">The sequence shown here is derived from an EMBL/GenBank/DDBJ whole genome shotgun (WGS) entry which is preliminary data.</text>
</comment>
<name>A0A9Q1E6E6_SYNKA</name>
<evidence type="ECO:0000256" key="1">
    <source>
        <dbReference type="SAM" id="MobiDB-lite"/>
    </source>
</evidence>
<protein>
    <recommendedName>
        <fullName evidence="4">IQ motif containing C</fullName>
    </recommendedName>
</protein>